<comment type="caution">
    <text evidence="2">The sequence shown here is derived from an EMBL/GenBank/DDBJ whole genome shotgun (WGS) entry which is preliminary data.</text>
</comment>
<dbReference type="Proteomes" id="UP001164286">
    <property type="component" value="Unassembled WGS sequence"/>
</dbReference>
<protein>
    <submittedName>
        <fullName evidence="2">Uncharacterized protein</fullName>
    </submittedName>
</protein>
<gene>
    <name evidence="2" type="ORF">MKK02DRAFT_37565</name>
</gene>
<evidence type="ECO:0000313" key="2">
    <source>
        <dbReference type="EMBL" id="KAI9634688.1"/>
    </source>
</evidence>
<dbReference type="Gene3D" id="3.40.50.1110">
    <property type="entry name" value="SGNH hydrolase"/>
    <property type="match status" value="1"/>
</dbReference>
<keyword evidence="3" id="KW-1185">Reference proteome</keyword>
<evidence type="ECO:0000313" key="3">
    <source>
        <dbReference type="Proteomes" id="UP001164286"/>
    </source>
</evidence>
<dbReference type="AlphaFoldDB" id="A0AA38H676"/>
<keyword evidence="1" id="KW-0812">Transmembrane</keyword>
<dbReference type="RefSeq" id="XP_052944465.1">
    <property type="nucleotide sequence ID" value="XM_053089702.1"/>
</dbReference>
<sequence>MASTLASRLSRHSAALAISITVTALFMIYHLSPTVSYHLSSSRWTGAASVTLPSAWLSDAGHLKYAHGVAFGSKYTLLQEHAAGYSCDETEVLADGQTVCRNTISVLKSLWSNTKAQQRYLADEAARVEAEIAGQVAQLDVIEEKERTQEAEFSRTYENISTIAGKRILVIGDSLDRNWIASLVDVTSPSSHYRNYDLSSYIPPAEAPSSPSSPAEAGHLGERGTAFSFHCATAIIPIAPSPSFSSEETSIAESFIPPLTRDLPSADNQFRIDLVFAFGVMNEGIKPTLPGKASDRVEALRQVIGGGMDDHDSRPYDAITINFGLWDLVGFQRRAYLATSADREPGLTIEWIAEYTQICERFIQSLRDTYGAHTPIYFRLVHVTGPGLVARGLMGLPPHLHAIAEEQMVPTFKPLRVAELRRAQINVAKKMGIKTINFAGKFEGYGTEITNDGTHPVTEANQVYAELMLRQLMAQ</sequence>
<feature type="transmembrane region" description="Helical" evidence="1">
    <location>
        <begin position="12"/>
        <end position="31"/>
    </location>
</feature>
<evidence type="ECO:0000256" key="1">
    <source>
        <dbReference type="SAM" id="Phobius"/>
    </source>
</evidence>
<dbReference type="GeneID" id="77728907"/>
<dbReference type="SUPFAM" id="SSF52266">
    <property type="entry name" value="SGNH hydrolase"/>
    <property type="match status" value="1"/>
</dbReference>
<keyword evidence="1" id="KW-1133">Transmembrane helix</keyword>
<keyword evidence="1" id="KW-0472">Membrane</keyword>
<dbReference type="InterPro" id="IPR036514">
    <property type="entry name" value="SGNH_hydro_sf"/>
</dbReference>
<accession>A0AA38H676</accession>
<name>A0AA38H676_9TREE</name>
<organism evidence="2 3">
    <name type="scientific">Dioszegia hungarica</name>
    <dbReference type="NCBI Taxonomy" id="4972"/>
    <lineage>
        <taxon>Eukaryota</taxon>
        <taxon>Fungi</taxon>
        <taxon>Dikarya</taxon>
        <taxon>Basidiomycota</taxon>
        <taxon>Agaricomycotina</taxon>
        <taxon>Tremellomycetes</taxon>
        <taxon>Tremellales</taxon>
        <taxon>Bulleribasidiaceae</taxon>
        <taxon>Dioszegia</taxon>
    </lineage>
</organism>
<reference evidence="2" key="1">
    <citation type="journal article" date="2022" name="G3 (Bethesda)">
        <title>High quality genome of the basidiomycete yeast Dioszegia hungarica PDD-24b-2 isolated from cloud water.</title>
        <authorList>
            <person name="Jarrige D."/>
            <person name="Haridas S."/>
            <person name="Bleykasten-Grosshans C."/>
            <person name="Joly M."/>
            <person name="Nadalig T."/>
            <person name="Sancelme M."/>
            <person name="Vuilleumier S."/>
            <person name="Grigoriev I.V."/>
            <person name="Amato P."/>
            <person name="Bringel F."/>
        </authorList>
    </citation>
    <scope>NUCLEOTIDE SEQUENCE</scope>
    <source>
        <strain evidence="2">PDD-24b-2</strain>
    </source>
</reference>
<dbReference type="EMBL" id="JAKWFO010000006">
    <property type="protein sequence ID" value="KAI9634688.1"/>
    <property type="molecule type" value="Genomic_DNA"/>
</dbReference>
<proteinExistence type="predicted"/>